<dbReference type="Pfam" id="PF00153">
    <property type="entry name" value="Mito_carr"/>
    <property type="match status" value="3"/>
</dbReference>
<organism evidence="8 9">
    <name type="scientific">Tripterygium wilfordii</name>
    <name type="common">Thunder God vine</name>
    <dbReference type="NCBI Taxonomy" id="458696"/>
    <lineage>
        <taxon>Eukaryota</taxon>
        <taxon>Viridiplantae</taxon>
        <taxon>Streptophyta</taxon>
        <taxon>Embryophyta</taxon>
        <taxon>Tracheophyta</taxon>
        <taxon>Spermatophyta</taxon>
        <taxon>Magnoliopsida</taxon>
        <taxon>eudicotyledons</taxon>
        <taxon>Gunneridae</taxon>
        <taxon>Pentapetalae</taxon>
        <taxon>rosids</taxon>
        <taxon>fabids</taxon>
        <taxon>Celastrales</taxon>
        <taxon>Celastraceae</taxon>
        <taxon>Tripterygium</taxon>
    </lineage>
</organism>
<reference evidence="8 9" key="1">
    <citation type="journal article" date="2020" name="Nat. Commun.">
        <title>Genome of Tripterygium wilfordii and identification of cytochrome P450 involved in triptolide biosynthesis.</title>
        <authorList>
            <person name="Tu L."/>
            <person name="Su P."/>
            <person name="Zhang Z."/>
            <person name="Gao L."/>
            <person name="Wang J."/>
            <person name="Hu T."/>
            <person name="Zhou J."/>
            <person name="Zhang Y."/>
            <person name="Zhao Y."/>
            <person name="Liu Y."/>
            <person name="Song Y."/>
            <person name="Tong Y."/>
            <person name="Lu Y."/>
            <person name="Yang J."/>
            <person name="Xu C."/>
            <person name="Jia M."/>
            <person name="Peters R.J."/>
            <person name="Huang L."/>
            <person name="Gao W."/>
        </authorList>
    </citation>
    <scope>NUCLEOTIDE SEQUENCE [LARGE SCALE GENOMIC DNA]</scope>
    <source>
        <strain evidence="9">cv. XIE 37</strain>
        <tissue evidence="8">Leaf</tissue>
    </source>
</reference>
<evidence type="ECO:0000256" key="7">
    <source>
        <dbReference type="RuleBase" id="RU000488"/>
    </source>
</evidence>
<dbReference type="SUPFAM" id="SSF103506">
    <property type="entry name" value="Mitochondrial carrier"/>
    <property type="match status" value="1"/>
</dbReference>
<dbReference type="EMBL" id="JAAARO010000002">
    <property type="protein sequence ID" value="KAF5751253.1"/>
    <property type="molecule type" value="Genomic_DNA"/>
</dbReference>
<keyword evidence="4" id="KW-0677">Repeat</keyword>
<evidence type="ECO:0000256" key="1">
    <source>
        <dbReference type="ARBA" id="ARBA00004141"/>
    </source>
</evidence>
<dbReference type="Proteomes" id="UP000593562">
    <property type="component" value="Unassembled WGS sequence"/>
</dbReference>
<feature type="repeat" description="Solcar" evidence="6">
    <location>
        <begin position="134"/>
        <end position="227"/>
    </location>
</feature>
<keyword evidence="9" id="KW-1185">Reference proteome</keyword>
<dbReference type="PRINTS" id="PR00926">
    <property type="entry name" value="MITOCARRIER"/>
</dbReference>
<dbReference type="AlphaFoldDB" id="A0A7J7DY65"/>
<comment type="similarity">
    <text evidence="7">Belongs to the mitochondrial carrier (TC 2.A.29) family.</text>
</comment>
<keyword evidence="5 6" id="KW-0472">Membrane</keyword>
<comment type="caution">
    <text evidence="8">The sequence shown here is derived from an EMBL/GenBank/DDBJ whole genome shotgun (WGS) entry which is preliminary data.</text>
</comment>
<feature type="repeat" description="Solcar" evidence="6">
    <location>
        <begin position="38"/>
        <end position="124"/>
    </location>
</feature>
<dbReference type="PROSITE" id="PS50920">
    <property type="entry name" value="SOLCAR"/>
    <property type="match status" value="3"/>
</dbReference>
<evidence type="ECO:0000256" key="5">
    <source>
        <dbReference type="ARBA" id="ARBA00023136"/>
    </source>
</evidence>
<dbReference type="PANTHER" id="PTHR24089">
    <property type="entry name" value="SOLUTE CARRIER FAMILY 25"/>
    <property type="match status" value="1"/>
</dbReference>
<evidence type="ECO:0000313" key="9">
    <source>
        <dbReference type="Proteomes" id="UP000593562"/>
    </source>
</evidence>
<dbReference type="Gene3D" id="1.50.40.10">
    <property type="entry name" value="Mitochondrial carrier domain"/>
    <property type="match status" value="1"/>
</dbReference>
<keyword evidence="2 7" id="KW-0813">Transport</keyword>
<dbReference type="GO" id="GO:0055085">
    <property type="term" value="P:transmembrane transport"/>
    <property type="evidence" value="ECO:0007669"/>
    <property type="project" value="InterPro"/>
</dbReference>
<dbReference type="GO" id="GO:0016020">
    <property type="term" value="C:membrane"/>
    <property type="evidence" value="ECO:0007669"/>
    <property type="project" value="UniProtKB-SubCell"/>
</dbReference>
<feature type="repeat" description="Solcar" evidence="6">
    <location>
        <begin position="234"/>
        <end position="334"/>
    </location>
</feature>
<evidence type="ECO:0000256" key="6">
    <source>
        <dbReference type="PROSITE-ProRule" id="PRU00282"/>
    </source>
</evidence>
<accession>A0A7J7DY65</accession>
<proteinExistence type="inferred from homology"/>
<name>A0A7J7DY65_TRIWF</name>
<dbReference type="InterPro" id="IPR023395">
    <property type="entry name" value="MCP_dom_sf"/>
</dbReference>
<comment type="subcellular location">
    <subcellularLocation>
        <location evidence="1">Membrane</location>
        <topology evidence="1">Multi-pass membrane protein</topology>
    </subcellularLocation>
</comment>
<dbReference type="InterPro" id="IPR018108">
    <property type="entry name" value="MCP_transmembrane"/>
</dbReference>
<keyword evidence="3 6" id="KW-0812">Transmembrane</keyword>
<protein>
    <recommendedName>
        <fullName evidence="10">Grave disease carrier protein</fullName>
    </recommendedName>
</protein>
<evidence type="ECO:0008006" key="10">
    <source>
        <dbReference type="Google" id="ProtNLM"/>
    </source>
</evidence>
<evidence type="ECO:0000256" key="4">
    <source>
        <dbReference type="ARBA" id="ARBA00022737"/>
    </source>
</evidence>
<sequence length="340" mass="37346">MWSSSTVLDHACRCVFNGGGNVDGSNENANVYFIDSFPACVKELFAGAIASAIAKTTTAPLERIKILLQTRREGYHSIRVYESLKKLVKHEGVKGLYKGNAAAVLRIVPFSALHYMTYEQYRSWLVNNCPSLGKGPVIDLLAGSASGGTAVLCTYPLDLARTKLAYQVVEQRSSNGTNAVIGIQDALRSVYRKGGVTAFYSGLGPTLVGILPYAGLTLYAYEELKQRIPEDCQNSIGIRLSCGAFARLFGQTITYPLDVVGLFGNAGTKCELKPYNVEYLQRGDFRYKNTVEALSGIIRFHGWRQLYAGLTINYLKVVPSVAIGFTTYDIMKYWLHIAGQ</sequence>
<dbReference type="InParanoid" id="A0A7J7DY65"/>
<evidence type="ECO:0000313" key="8">
    <source>
        <dbReference type="EMBL" id="KAF5751253.1"/>
    </source>
</evidence>
<evidence type="ECO:0000256" key="3">
    <source>
        <dbReference type="ARBA" id="ARBA00022692"/>
    </source>
</evidence>
<dbReference type="InterPro" id="IPR002067">
    <property type="entry name" value="MCP"/>
</dbReference>
<gene>
    <name evidence="8" type="ORF">HS088_TW02G00264</name>
</gene>
<evidence type="ECO:0000256" key="2">
    <source>
        <dbReference type="ARBA" id="ARBA00022448"/>
    </source>
</evidence>